<accession>A0A934IYJ5</accession>
<dbReference type="Gene3D" id="3.40.50.1700">
    <property type="entry name" value="Glycoside hydrolase family 3 C-terminal domain"/>
    <property type="match status" value="1"/>
</dbReference>
<keyword evidence="2 6" id="KW-0378">Hydrolase</keyword>
<dbReference type="SUPFAM" id="SSF52279">
    <property type="entry name" value="Beta-D-glucan exohydrolase, C-terminal domain"/>
    <property type="match status" value="1"/>
</dbReference>
<gene>
    <name evidence="6" type="primary">nagZ</name>
    <name evidence="6" type="ORF">JFN88_09795</name>
</gene>
<evidence type="ECO:0000256" key="2">
    <source>
        <dbReference type="ARBA" id="ARBA00022801"/>
    </source>
</evidence>
<comment type="caution">
    <text evidence="6">The sequence shown here is derived from an EMBL/GenBank/DDBJ whole genome shotgun (WGS) entry which is preliminary data.</text>
</comment>
<protein>
    <submittedName>
        <fullName evidence="6">Beta-N-acetylhexosaminidase</fullName>
        <ecNumber evidence="6">3.2.1.52</ecNumber>
    </submittedName>
</protein>
<dbReference type="AlphaFoldDB" id="A0A934IYJ5"/>
<dbReference type="PANTHER" id="PTHR30480">
    <property type="entry name" value="BETA-HEXOSAMINIDASE-RELATED"/>
    <property type="match status" value="1"/>
</dbReference>
<reference evidence="6" key="1">
    <citation type="submission" date="2020-12" db="EMBL/GenBank/DDBJ databases">
        <authorList>
            <person name="Huq M.A."/>
        </authorList>
    </citation>
    <scope>NUCLEOTIDE SEQUENCE</scope>
    <source>
        <strain evidence="6">MAHUQ-46</strain>
    </source>
</reference>
<dbReference type="Pfam" id="PF01915">
    <property type="entry name" value="Glyco_hydro_3_C"/>
    <property type="match status" value="1"/>
</dbReference>
<evidence type="ECO:0000313" key="7">
    <source>
        <dbReference type="Proteomes" id="UP000640274"/>
    </source>
</evidence>
<name>A0A934IYJ5_9BACL</name>
<dbReference type="InterPro" id="IPR001764">
    <property type="entry name" value="Glyco_hydro_3_N"/>
</dbReference>
<dbReference type="PANTHER" id="PTHR30480:SF16">
    <property type="entry name" value="GLYCOSIDE HYDROLASE FAMILY 3 DOMAIN PROTEIN"/>
    <property type="match status" value="1"/>
</dbReference>
<dbReference type="GO" id="GO:0009254">
    <property type="term" value="P:peptidoglycan turnover"/>
    <property type="evidence" value="ECO:0007669"/>
    <property type="project" value="TreeGrafter"/>
</dbReference>
<proteinExistence type="inferred from homology"/>
<dbReference type="InterPro" id="IPR017853">
    <property type="entry name" value="GH"/>
</dbReference>
<dbReference type="InterPro" id="IPR036962">
    <property type="entry name" value="Glyco_hydro_3_N_sf"/>
</dbReference>
<dbReference type="PRINTS" id="PR00133">
    <property type="entry name" value="GLHYDRLASE3"/>
</dbReference>
<keyword evidence="3 6" id="KW-0326">Glycosidase</keyword>
<evidence type="ECO:0000256" key="1">
    <source>
        <dbReference type="ARBA" id="ARBA00005336"/>
    </source>
</evidence>
<dbReference type="GO" id="GO:0005975">
    <property type="term" value="P:carbohydrate metabolic process"/>
    <property type="evidence" value="ECO:0007669"/>
    <property type="project" value="InterPro"/>
</dbReference>
<feature type="domain" description="Glycoside hydrolase family 3 N-terminal" evidence="4">
    <location>
        <begin position="9"/>
        <end position="334"/>
    </location>
</feature>
<dbReference type="Proteomes" id="UP000640274">
    <property type="component" value="Unassembled WGS sequence"/>
</dbReference>
<sequence>MQLELSQWTLEEKVGQLFICGFNGLIPDQGITALITEFHIGGIVYFRRNIESIGQVRELSRSLQASPRSHSEIPLFISIDQEGGMVSRLDHDGISRIPGNMALGAANDPVLTYEIAVLSAQEMLALGMNLNFAPCVDVNNNPANPVIGVRSFGENPEKVAVHGAAAIRGYQATGVCATAKHFPGHGDTAVDSHYGLASVPHDRNRLEQVELLPFRRAVEEGVDAIMTAHVMFPVFEPDAIPATLSRRVLTDLLREEMGYEGLIITDCLEMHAIAKQFGIAEGAVRAIEAGADIVLVSHTLPEQIGALEAVRDAVRSGRISEDRIDRSLERILSLKARRLARSESVAQVASASECTDAGSLTPTEESSSLLGRAAEQSVTLICDNGNLPLDRTQPVLVIWPELRYRTEVDEPSVHKYTLGDALRAAGYDAVVCTIGTEPEEAEIHEVINQSTRFKQIVAVTYTAEAAIPDGQRGLVKALNRVKNSRVIVVSTRNPYDIAAFPEVGTYLCLYENRQFSLDALVKVLAGNKSPQGILPVSLGTKYPAGFSKPPLDGSN</sequence>
<evidence type="ECO:0000259" key="4">
    <source>
        <dbReference type="Pfam" id="PF00933"/>
    </source>
</evidence>
<dbReference type="NCBIfam" id="NF003740">
    <property type="entry name" value="PRK05337.1"/>
    <property type="match status" value="1"/>
</dbReference>
<keyword evidence="7" id="KW-1185">Reference proteome</keyword>
<dbReference type="Pfam" id="PF00933">
    <property type="entry name" value="Glyco_hydro_3"/>
    <property type="match status" value="1"/>
</dbReference>
<comment type="similarity">
    <text evidence="1">Belongs to the glycosyl hydrolase 3 family.</text>
</comment>
<dbReference type="EMBL" id="JAELUP010000033">
    <property type="protein sequence ID" value="MBJ6361592.1"/>
    <property type="molecule type" value="Genomic_DNA"/>
</dbReference>
<dbReference type="SUPFAM" id="SSF51445">
    <property type="entry name" value="(Trans)glycosidases"/>
    <property type="match status" value="1"/>
</dbReference>
<feature type="domain" description="Glycoside hydrolase family 3 C-terminal" evidence="5">
    <location>
        <begin position="372"/>
        <end position="538"/>
    </location>
</feature>
<organism evidence="6 7">
    <name type="scientific">Paenibacillus roseus</name>
    <dbReference type="NCBI Taxonomy" id="2798579"/>
    <lineage>
        <taxon>Bacteria</taxon>
        <taxon>Bacillati</taxon>
        <taxon>Bacillota</taxon>
        <taxon>Bacilli</taxon>
        <taxon>Bacillales</taxon>
        <taxon>Paenibacillaceae</taxon>
        <taxon>Paenibacillus</taxon>
    </lineage>
</organism>
<evidence type="ECO:0000259" key="5">
    <source>
        <dbReference type="Pfam" id="PF01915"/>
    </source>
</evidence>
<dbReference type="InterPro" id="IPR002772">
    <property type="entry name" value="Glyco_hydro_3_C"/>
</dbReference>
<evidence type="ECO:0000313" key="6">
    <source>
        <dbReference type="EMBL" id="MBJ6361592.1"/>
    </source>
</evidence>
<evidence type="ECO:0000256" key="3">
    <source>
        <dbReference type="ARBA" id="ARBA00023295"/>
    </source>
</evidence>
<dbReference type="InterPro" id="IPR036881">
    <property type="entry name" value="Glyco_hydro_3_C_sf"/>
</dbReference>
<dbReference type="EC" id="3.2.1.52" evidence="6"/>
<dbReference type="InterPro" id="IPR050226">
    <property type="entry name" value="NagZ_Beta-hexosaminidase"/>
</dbReference>
<dbReference type="RefSeq" id="WP_199019147.1">
    <property type="nucleotide sequence ID" value="NZ_JAELUP010000033.1"/>
</dbReference>
<dbReference type="GO" id="GO:0004563">
    <property type="term" value="F:beta-N-acetylhexosaminidase activity"/>
    <property type="evidence" value="ECO:0007669"/>
    <property type="project" value="UniProtKB-EC"/>
</dbReference>
<dbReference type="Gene3D" id="3.20.20.300">
    <property type="entry name" value="Glycoside hydrolase, family 3, N-terminal domain"/>
    <property type="match status" value="1"/>
</dbReference>